<dbReference type="Gene3D" id="2.60.40.200">
    <property type="entry name" value="Superoxide dismutase, copper/zinc binding domain"/>
    <property type="match status" value="1"/>
</dbReference>
<evidence type="ECO:0000259" key="4">
    <source>
        <dbReference type="Pfam" id="PF00080"/>
    </source>
</evidence>
<accession>A0ABT5TV07</accession>
<dbReference type="Proteomes" id="UP001165561">
    <property type="component" value="Unassembled WGS sequence"/>
</dbReference>
<feature type="compositionally biased region" description="Low complexity" evidence="2">
    <location>
        <begin position="21"/>
        <end position="30"/>
    </location>
</feature>
<evidence type="ECO:0000256" key="2">
    <source>
        <dbReference type="SAM" id="MobiDB-lite"/>
    </source>
</evidence>
<feature type="chain" id="PRO_5045489517" evidence="3">
    <location>
        <begin position="20"/>
        <end position="167"/>
    </location>
</feature>
<dbReference type="EMBL" id="JARACI010000705">
    <property type="protein sequence ID" value="MDD9205897.1"/>
    <property type="molecule type" value="Genomic_DNA"/>
</dbReference>
<dbReference type="Pfam" id="PF00080">
    <property type="entry name" value="Sod_Cu"/>
    <property type="match status" value="1"/>
</dbReference>
<reference evidence="5" key="1">
    <citation type="submission" date="2023-02" db="EMBL/GenBank/DDBJ databases">
        <title>Georgenia sp.10Sc9-8, isolated from a soil sample collected from the Taklamakan desert.</title>
        <authorList>
            <person name="Liu S."/>
        </authorList>
    </citation>
    <scope>NUCLEOTIDE SEQUENCE</scope>
    <source>
        <strain evidence="5">10Sc9-8</strain>
    </source>
</reference>
<comment type="caution">
    <text evidence="5">The sequence shown here is derived from an EMBL/GenBank/DDBJ whole genome shotgun (WGS) entry which is preliminary data.</text>
</comment>
<dbReference type="SUPFAM" id="SSF49329">
    <property type="entry name" value="Cu,Zn superoxide dismutase-like"/>
    <property type="match status" value="1"/>
</dbReference>
<name>A0ABT5TV07_9MICO</name>
<gene>
    <name evidence="5" type="ORF">PU560_05360</name>
</gene>
<evidence type="ECO:0000256" key="1">
    <source>
        <dbReference type="ARBA" id="ARBA00010457"/>
    </source>
</evidence>
<evidence type="ECO:0000313" key="5">
    <source>
        <dbReference type="EMBL" id="MDD9205897.1"/>
    </source>
</evidence>
<feature type="signal peptide" evidence="3">
    <location>
        <begin position="1"/>
        <end position="19"/>
    </location>
</feature>
<feature type="non-terminal residue" evidence="5">
    <location>
        <position position="167"/>
    </location>
</feature>
<evidence type="ECO:0000313" key="6">
    <source>
        <dbReference type="Proteomes" id="UP001165561"/>
    </source>
</evidence>
<proteinExistence type="inferred from homology"/>
<sequence length="167" mass="16383">MCSRTWTAAAALAGSLVLAGCGEGASSDAESPSDDEAGGGTQSEDDGADEDPVEGAVPAPAGSAADLTAVLRDADGNEVGEVELTATGDGTELRVEVQGLPPGFHGTHVHTNPACEPASTDPEDPSQSGDFLSAGGHLGAEETEHGAHPGDLPPLYVAEAGGGVLLT</sequence>
<keyword evidence="3" id="KW-0732">Signal</keyword>
<protein>
    <submittedName>
        <fullName evidence="5">Superoxide dismutase family protein</fullName>
    </submittedName>
</protein>
<organism evidence="5 6">
    <name type="scientific">Georgenia halotolerans</name>
    <dbReference type="NCBI Taxonomy" id="3028317"/>
    <lineage>
        <taxon>Bacteria</taxon>
        <taxon>Bacillati</taxon>
        <taxon>Actinomycetota</taxon>
        <taxon>Actinomycetes</taxon>
        <taxon>Micrococcales</taxon>
        <taxon>Bogoriellaceae</taxon>
        <taxon>Georgenia</taxon>
    </lineage>
</organism>
<feature type="compositionally biased region" description="Basic and acidic residues" evidence="2">
    <location>
        <begin position="139"/>
        <end position="148"/>
    </location>
</feature>
<dbReference type="PROSITE" id="PS51257">
    <property type="entry name" value="PROKAR_LIPOPROTEIN"/>
    <property type="match status" value="1"/>
</dbReference>
<feature type="compositionally biased region" description="Acidic residues" evidence="2">
    <location>
        <begin position="31"/>
        <end position="53"/>
    </location>
</feature>
<keyword evidence="6" id="KW-1185">Reference proteome</keyword>
<feature type="domain" description="Superoxide dismutase copper/zinc binding" evidence="4">
    <location>
        <begin position="80"/>
        <end position="161"/>
    </location>
</feature>
<dbReference type="InterPro" id="IPR001424">
    <property type="entry name" value="SOD_Cu_Zn_dom"/>
</dbReference>
<feature type="region of interest" description="Disordered" evidence="2">
    <location>
        <begin position="21"/>
        <end position="155"/>
    </location>
</feature>
<evidence type="ECO:0000256" key="3">
    <source>
        <dbReference type="SAM" id="SignalP"/>
    </source>
</evidence>
<comment type="similarity">
    <text evidence="1">Belongs to the Cu-Zn superoxide dismutase family.</text>
</comment>
<dbReference type="InterPro" id="IPR036423">
    <property type="entry name" value="SOD-like_Cu/Zn_dom_sf"/>
</dbReference>